<proteinExistence type="predicted"/>
<dbReference type="Gene3D" id="3.50.50.60">
    <property type="entry name" value="FAD/NAD(P)-binding domain"/>
    <property type="match status" value="2"/>
</dbReference>
<dbReference type="SUPFAM" id="SSF51905">
    <property type="entry name" value="FAD/NAD(P)-binding domain"/>
    <property type="match status" value="1"/>
</dbReference>
<dbReference type="PANTHER" id="PTHR42842">
    <property type="entry name" value="FAD/NAD(P)-BINDING OXIDOREDUCTASE"/>
    <property type="match status" value="1"/>
</dbReference>
<dbReference type="InterPro" id="IPR036188">
    <property type="entry name" value="FAD/NAD-bd_sf"/>
</dbReference>
<dbReference type="PIRSF" id="PIRSF038984">
    <property type="entry name" value="FAD_binding_protein"/>
    <property type="match status" value="1"/>
</dbReference>
<keyword evidence="3" id="KW-1185">Reference proteome</keyword>
<reference evidence="2 3" key="1">
    <citation type="submission" date="2018-03" db="EMBL/GenBank/DDBJ databases">
        <title>The ancient ancestry and fast evolution of plastids.</title>
        <authorList>
            <person name="Moore K.R."/>
            <person name="Magnabosco C."/>
            <person name="Momper L."/>
            <person name="Gold D.A."/>
            <person name="Bosak T."/>
            <person name="Fournier G.P."/>
        </authorList>
    </citation>
    <scope>NUCLEOTIDE SEQUENCE [LARGE SCALE GENOMIC DNA]</scope>
    <source>
        <strain evidence="2 3">CCALA 015</strain>
    </source>
</reference>
<dbReference type="InterPro" id="IPR049516">
    <property type="entry name" value="FAD-depend_C"/>
</dbReference>
<organism evidence="2 3">
    <name type="scientific">Aphanothece cf. minutissima CCALA 015</name>
    <dbReference type="NCBI Taxonomy" id="2107695"/>
    <lineage>
        <taxon>Bacteria</taxon>
        <taxon>Bacillati</taxon>
        <taxon>Cyanobacteriota</taxon>
        <taxon>Cyanophyceae</taxon>
        <taxon>Oscillatoriophycideae</taxon>
        <taxon>Chroococcales</taxon>
        <taxon>Aphanothecaceae</taxon>
        <taxon>Aphanothece</taxon>
    </lineage>
</organism>
<evidence type="ECO:0000313" key="2">
    <source>
        <dbReference type="EMBL" id="PSB37282.1"/>
    </source>
</evidence>
<evidence type="ECO:0000259" key="1">
    <source>
        <dbReference type="Pfam" id="PF21688"/>
    </source>
</evidence>
<name>A0ABX5F748_9CHRO</name>
<comment type="caution">
    <text evidence="2">The sequence shown here is derived from an EMBL/GenBank/DDBJ whole genome shotgun (WGS) entry which is preliminary data.</text>
</comment>
<evidence type="ECO:0000313" key="3">
    <source>
        <dbReference type="Proteomes" id="UP000238218"/>
    </source>
</evidence>
<dbReference type="Pfam" id="PF21688">
    <property type="entry name" value="FAD-depend_C"/>
    <property type="match status" value="1"/>
</dbReference>
<dbReference type="PANTHER" id="PTHR42842:SF3">
    <property type="entry name" value="FAD_NAD(P)-BINDING OXIDOREDUCTASE FAMILY PROTEIN"/>
    <property type="match status" value="1"/>
</dbReference>
<dbReference type="EMBL" id="PVWP01000006">
    <property type="protein sequence ID" value="PSB37282.1"/>
    <property type="molecule type" value="Genomic_DNA"/>
</dbReference>
<dbReference type="Proteomes" id="UP000238218">
    <property type="component" value="Unassembled WGS sequence"/>
</dbReference>
<accession>A0ABX5F748</accession>
<dbReference type="Gene3D" id="3.30.70.2700">
    <property type="match status" value="1"/>
</dbReference>
<sequence length="562" mass="60129">MLRLSELKLPLDHSADDLEAAITRRLRLAPGELRSHHLVKRSVDARKRGAIALVYCLDLELEAGARRRLLRRFAGDPHLRPTPDSRYRPVARAEGAAAELRPVVVGAGPCGYFAALLLAQMGWRPLLLERGKAVKERTADTFGFWQGRRRFDPGSNAQFGEGGAGTFSDGKLYSQVSENPAYIRKVLEELVAAGADPEILTLHHPHIGTFKLATVVRGLRARIEALGGEVRFGQHVVELLLGDGPQRRLAGVRLADGTAIACDHLVLAPGHSARDTFAMLHRLGVAMEPKPFAVGVRIEHPQALVDRARWGEAAGHPRLGPAEYKLVHHGNGEGGAGAGRSVYSFCMCPGGLVVGATSEEGCVVTNGMSQHSRRERNANSGLVVPISQEDLAPYAEEGAEALAGIAFQRHWERQAFDAGGGDYRAPAQWLEDFLEHRPSREPPPEAVVGSYQPGLRFGSLDGCLPAYVLDAIREALPAFARRIPGYAMAGALLTGVETRTSSPLRLLRHPTGLESLSTPGLFPAGEGAGHAGGILSAAIDGIKVAEAVALSLGTPHRSTAPP</sequence>
<dbReference type="RefSeq" id="WP_106221363.1">
    <property type="nucleotide sequence ID" value="NZ_PVWP01000006.1"/>
</dbReference>
<feature type="domain" description="FAD-dependent protein C-terminal" evidence="1">
    <location>
        <begin position="291"/>
        <end position="500"/>
    </location>
</feature>
<gene>
    <name evidence="2" type="ORF">C7B81_10020</name>
</gene>
<protein>
    <submittedName>
        <fullName evidence="2">FAD-dependent oxidoreductase</fullName>
    </submittedName>
</protein>
<dbReference type="InterPro" id="IPR028348">
    <property type="entry name" value="FAD-binding_protein"/>
</dbReference>